<evidence type="ECO:0000313" key="3">
    <source>
        <dbReference type="Proteomes" id="UP000321805"/>
    </source>
</evidence>
<feature type="transmembrane region" description="Helical" evidence="1">
    <location>
        <begin position="59"/>
        <end position="84"/>
    </location>
</feature>
<dbReference type="RefSeq" id="WP_146918507.1">
    <property type="nucleotide sequence ID" value="NZ_CP042430.1"/>
</dbReference>
<sequence length="121" mass="12466">MNAMRFLDLFIVVVTAPVAVLLGAPALGTLVGAAAWVIQRLAALAVQAQARRTENVRAAVGLNLAAAFGRAWLVALTILAVGLAGHRNDGLAAAVLTLVAFTIYFATSLAVRSLERSSAPS</sequence>
<keyword evidence="3" id="KW-1185">Reference proteome</keyword>
<dbReference type="OrthoDB" id="5244345at2"/>
<accession>A0A5B8U3T0</accession>
<name>A0A5B8U3T0_9ACTN</name>
<keyword evidence="1" id="KW-1133">Transmembrane helix</keyword>
<gene>
    <name evidence="2" type="ORF">FSW04_09165</name>
</gene>
<dbReference type="EMBL" id="CP042430">
    <property type="protein sequence ID" value="QEC47726.1"/>
    <property type="molecule type" value="Genomic_DNA"/>
</dbReference>
<dbReference type="Proteomes" id="UP000321805">
    <property type="component" value="Chromosome"/>
</dbReference>
<dbReference type="KEGG" id="bsol:FSW04_09165"/>
<feature type="transmembrane region" description="Helical" evidence="1">
    <location>
        <begin position="6"/>
        <end position="38"/>
    </location>
</feature>
<protein>
    <submittedName>
        <fullName evidence="2">Uncharacterized protein</fullName>
    </submittedName>
</protein>
<feature type="transmembrane region" description="Helical" evidence="1">
    <location>
        <begin position="90"/>
        <end position="111"/>
    </location>
</feature>
<keyword evidence="1" id="KW-0472">Membrane</keyword>
<keyword evidence="1" id="KW-0812">Transmembrane</keyword>
<proteinExistence type="predicted"/>
<dbReference type="AlphaFoldDB" id="A0A5B8U3T0"/>
<evidence type="ECO:0000256" key="1">
    <source>
        <dbReference type="SAM" id="Phobius"/>
    </source>
</evidence>
<reference evidence="2 3" key="1">
    <citation type="journal article" date="2018" name="J. Microbiol.">
        <title>Baekduia soli gen. nov., sp. nov., a novel bacterium isolated from the soil of Baekdu Mountain and proposal of a novel family name, Baekduiaceae fam. nov.</title>
        <authorList>
            <person name="An D.S."/>
            <person name="Siddiqi M.Z."/>
            <person name="Kim K.H."/>
            <person name="Yu H.S."/>
            <person name="Im W.T."/>
        </authorList>
    </citation>
    <scope>NUCLEOTIDE SEQUENCE [LARGE SCALE GENOMIC DNA]</scope>
    <source>
        <strain evidence="2 3">BR7-21</strain>
    </source>
</reference>
<evidence type="ECO:0000313" key="2">
    <source>
        <dbReference type="EMBL" id="QEC47726.1"/>
    </source>
</evidence>
<organism evidence="2 3">
    <name type="scientific">Baekduia soli</name>
    <dbReference type="NCBI Taxonomy" id="496014"/>
    <lineage>
        <taxon>Bacteria</taxon>
        <taxon>Bacillati</taxon>
        <taxon>Actinomycetota</taxon>
        <taxon>Thermoleophilia</taxon>
        <taxon>Solirubrobacterales</taxon>
        <taxon>Baekduiaceae</taxon>
        <taxon>Baekduia</taxon>
    </lineage>
</organism>